<evidence type="ECO:0000313" key="2">
    <source>
        <dbReference type="EMBL" id="MEZ2740292.1"/>
    </source>
</evidence>
<comment type="caution">
    <text evidence="2">The sequence shown here is derived from an EMBL/GenBank/DDBJ whole genome shotgun (WGS) entry which is preliminary data.</text>
</comment>
<protein>
    <submittedName>
        <fullName evidence="2">Uncharacterized protein</fullName>
    </submittedName>
</protein>
<keyword evidence="3" id="KW-1185">Reference proteome</keyword>
<feature type="region of interest" description="Disordered" evidence="1">
    <location>
        <begin position="77"/>
        <end position="105"/>
    </location>
</feature>
<evidence type="ECO:0000256" key="1">
    <source>
        <dbReference type="SAM" id="MobiDB-lite"/>
    </source>
</evidence>
<gene>
    <name evidence="2" type="ORF">ACBP88_12695</name>
</gene>
<feature type="compositionally biased region" description="Basic and acidic residues" evidence="1">
    <location>
        <begin position="95"/>
        <end position="105"/>
    </location>
</feature>
<dbReference type="Proteomes" id="UP001567350">
    <property type="component" value="Unassembled WGS sequence"/>
</dbReference>
<organism evidence="2 3">
    <name type="scientific">Comamonas jiangduensis</name>
    <dbReference type="NCBI Taxonomy" id="1194168"/>
    <lineage>
        <taxon>Bacteria</taxon>
        <taxon>Pseudomonadati</taxon>
        <taxon>Pseudomonadota</taxon>
        <taxon>Betaproteobacteria</taxon>
        <taxon>Burkholderiales</taxon>
        <taxon>Comamonadaceae</taxon>
        <taxon>Comamonas</taxon>
    </lineage>
</organism>
<reference evidence="2 3" key="1">
    <citation type="submission" date="2024-08" db="EMBL/GenBank/DDBJ databases">
        <authorList>
            <person name="Feng Z."/>
            <person name="Ronholm J."/>
        </authorList>
    </citation>
    <scope>NUCLEOTIDE SEQUENCE [LARGE SCALE GENOMIC DNA]</scope>
    <source>
        <strain evidence="2 3">4-AB0-8</strain>
    </source>
</reference>
<dbReference type="EMBL" id="JBGJLR010000015">
    <property type="protein sequence ID" value="MEZ2740292.1"/>
    <property type="molecule type" value="Genomic_DNA"/>
</dbReference>
<dbReference type="RefSeq" id="WP_370893065.1">
    <property type="nucleotide sequence ID" value="NZ_JBGJLR010000015.1"/>
</dbReference>
<evidence type="ECO:0000313" key="3">
    <source>
        <dbReference type="Proteomes" id="UP001567350"/>
    </source>
</evidence>
<proteinExistence type="predicted"/>
<accession>A0ABV4IIL8</accession>
<name>A0ABV4IIL8_9BURK</name>
<sequence>MNASQTPPASTEERIEAIETMLRYLMLTLEGETDFTLESLMGWISLCRERERAHGIANARAQVVFAQLCERLQLVESDPSQEEADPAAQQAARTAIEKSRQPPKG</sequence>